<comment type="caution">
    <text evidence="3">The sequence shown here is derived from an EMBL/GenBank/DDBJ whole genome shotgun (WGS) entry which is preliminary data.</text>
</comment>
<reference evidence="3 4" key="1">
    <citation type="submission" date="2019-07" db="EMBL/GenBank/DDBJ databases">
        <title>Lentzea xizangensis sp. nov., isolated from Qinghai-Tibetan Plateau Soils.</title>
        <authorList>
            <person name="Huang J."/>
        </authorList>
    </citation>
    <scope>NUCLEOTIDE SEQUENCE [LARGE SCALE GENOMIC DNA]</scope>
    <source>
        <strain evidence="3 4">FXJ1.1311</strain>
    </source>
</reference>
<sequence length="183" mass="20066">MMEVCERLRQAEVLIEAATPTPWTAPVAGQPWTLSFGTQEAQAGWAVPSRAPRGAFLIAGFALVLTLVALRVGQRRTRMARILRLLSWVSKRPAQLATVDHADEVLNAVRWVALFVPSRVACLEESVAAVLALSFSGRQATWCHGVAADPIRFHCWVDVNGQPVAEPSSTLRYTPLKTVPERT</sequence>
<protein>
    <submittedName>
        <fullName evidence="3">Lasso peptide biosynthesis B2 protein</fullName>
    </submittedName>
</protein>
<organism evidence="3 4">
    <name type="scientific">Lentzea tibetensis</name>
    <dbReference type="NCBI Taxonomy" id="2591470"/>
    <lineage>
        <taxon>Bacteria</taxon>
        <taxon>Bacillati</taxon>
        <taxon>Actinomycetota</taxon>
        <taxon>Actinomycetes</taxon>
        <taxon>Pseudonocardiales</taxon>
        <taxon>Pseudonocardiaceae</taxon>
        <taxon>Lentzea</taxon>
    </lineage>
</organism>
<gene>
    <name evidence="3" type="ORF">FKR81_42340</name>
</gene>
<name>A0A563EF31_9PSEU</name>
<proteinExistence type="predicted"/>
<keyword evidence="4" id="KW-1185">Reference proteome</keyword>
<keyword evidence="1" id="KW-0472">Membrane</keyword>
<keyword evidence="1" id="KW-1133">Transmembrane helix</keyword>
<dbReference type="OrthoDB" id="583768at2"/>
<evidence type="ECO:0000313" key="4">
    <source>
        <dbReference type="Proteomes" id="UP000316639"/>
    </source>
</evidence>
<feature type="transmembrane region" description="Helical" evidence="1">
    <location>
        <begin position="54"/>
        <end position="73"/>
    </location>
</feature>
<keyword evidence="1" id="KW-0812">Transmembrane</keyword>
<evidence type="ECO:0000259" key="2">
    <source>
        <dbReference type="Pfam" id="PF13471"/>
    </source>
</evidence>
<dbReference type="Proteomes" id="UP000316639">
    <property type="component" value="Unassembled WGS sequence"/>
</dbReference>
<feature type="domain" description="Microcin J25-processing protein McjB C-terminal" evidence="2">
    <location>
        <begin position="65"/>
        <end position="176"/>
    </location>
</feature>
<dbReference type="NCBIfam" id="NF033537">
    <property type="entry name" value="lasso_biosyn_B2"/>
    <property type="match status" value="1"/>
</dbReference>
<dbReference type="InterPro" id="IPR032708">
    <property type="entry name" value="McjB_C"/>
</dbReference>
<accession>A0A563EF31</accession>
<dbReference type="EMBL" id="VOBR01000062">
    <property type="protein sequence ID" value="TWP43539.1"/>
    <property type="molecule type" value="Genomic_DNA"/>
</dbReference>
<evidence type="ECO:0000313" key="3">
    <source>
        <dbReference type="EMBL" id="TWP43539.1"/>
    </source>
</evidence>
<evidence type="ECO:0000256" key="1">
    <source>
        <dbReference type="SAM" id="Phobius"/>
    </source>
</evidence>
<dbReference type="AlphaFoldDB" id="A0A563EF31"/>
<dbReference type="InterPro" id="IPR053521">
    <property type="entry name" value="McjB-like"/>
</dbReference>
<dbReference type="Pfam" id="PF13471">
    <property type="entry name" value="Transglut_core3"/>
    <property type="match status" value="1"/>
</dbReference>